<name>A0ABW1TZF1_9BURK</name>
<evidence type="ECO:0000259" key="1">
    <source>
        <dbReference type="Pfam" id="PF14280"/>
    </source>
</evidence>
<accession>A0ABW1TZF1</accession>
<dbReference type="Pfam" id="PF14280">
    <property type="entry name" value="DUF4365"/>
    <property type="match status" value="1"/>
</dbReference>
<evidence type="ECO:0000313" key="3">
    <source>
        <dbReference type="Proteomes" id="UP001596270"/>
    </source>
</evidence>
<evidence type="ECO:0000313" key="2">
    <source>
        <dbReference type="EMBL" id="MFC6282217.1"/>
    </source>
</evidence>
<organism evidence="2 3">
    <name type="scientific">Polaromonas aquatica</name>
    <dbReference type="NCBI Taxonomy" id="332657"/>
    <lineage>
        <taxon>Bacteria</taxon>
        <taxon>Pseudomonadati</taxon>
        <taxon>Pseudomonadota</taxon>
        <taxon>Betaproteobacteria</taxon>
        <taxon>Burkholderiales</taxon>
        <taxon>Comamonadaceae</taxon>
        <taxon>Polaromonas</taxon>
    </lineage>
</organism>
<dbReference type="Proteomes" id="UP001596270">
    <property type="component" value="Unassembled WGS sequence"/>
</dbReference>
<feature type="domain" description="DUF4365" evidence="1">
    <location>
        <begin position="53"/>
        <end position="137"/>
    </location>
</feature>
<dbReference type="EMBL" id="JBHSRS010000072">
    <property type="protein sequence ID" value="MFC6282217.1"/>
    <property type="molecule type" value="Genomic_DNA"/>
</dbReference>
<comment type="caution">
    <text evidence="2">The sequence shown here is derived from an EMBL/GenBank/DDBJ whole genome shotgun (WGS) entry which is preliminary data.</text>
</comment>
<proteinExistence type="predicted"/>
<dbReference type="RefSeq" id="WP_371438956.1">
    <property type="nucleotide sequence ID" value="NZ_JBHSRS010000072.1"/>
</dbReference>
<protein>
    <submittedName>
        <fullName evidence="2">DUF4365 domain-containing protein</fullName>
    </submittedName>
</protein>
<dbReference type="InterPro" id="IPR025375">
    <property type="entry name" value="DUF4365"/>
</dbReference>
<sequence length="309" mass="35743">MTFEYDQGAWGEALAAYQLSAILNGEAVRETMRAEGMGALDLGVKFPVTFPTPTYHHVAVQVKTGSSFATWTPTKNRWRVDNVDPAHVTKWRNANQPVLLLWVRLDPITRIYWKLITRQTPLATLSISDAHSLSPASRFEIERLLQMHRMHLEFLPKITVPNLPNTSAARKWAAKSYADVRGVVECPLGRVSISNYAWRHLTRVTRAQSHIADSLTALPYVRHFLKRRPHQIQTISEKKQVDEKMVKINRKVLAIYRDIRFSDKDTCLVYVRLDERIAYPRSWQERGLFREGVTQELRLESIYRKPKIA</sequence>
<keyword evidence="3" id="KW-1185">Reference proteome</keyword>
<reference evidence="3" key="1">
    <citation type="journal article" date="2019" name="Int. J. Syst. Evol. Microbiol.">
        <title>The Global Catalogue of Microorganisms (GCM) 10K type strain sequencing project: providing services to taxonomists for standard genome sequencing and annotation.</title>
        <authorList>
            <consortium name="The Broad Institute Genomics Platform"/>
            <consortium name="The Broad Institute Genome Sequencing Center for Infectious Disease"/>
            <person name="Wu L."/>
            <person name="Ma J."/>
        </authorList>
    </citation>
    <scope>NUCLEOTIDE SEQUENCE [LARGE SCALE GENOMIC DNA]</scope>
    <source>
        <strain evidence="3">CCUG 39402</strain>
    </source>
</reference>
<gene>
    <name evidence="2" type="ORF">ACFQND_13370</name>
</gene>